<comment type="caution">
    <text evidence="3">The sequence shown here is derived from an EMBL/GenBank/DDBJ whole genome shotgun (WGS) entry which is preliminary data.</text>
</comment>
<evidence type="ECO:0000256" key="2">
    <source>
        <dbReference type="SAM" id="Phobius"/>
    </source>
</evidence>
<dbReference type="RefSeq" id="WP_375736600.1">
    <property type="nucleotide sequence ID" value="NZ_JBCGDC010000150.1"/>
</dbReference>
<sequence length="549" mass="57946">MNDGTPPNVAGTAVATGRRPSPAAGLRVPGPVLVTYALTQLVLLFWWAVHHPGLFSPDSLVYITQSTTGTWNTHHPVTYTGLVWLSLQVFGGLGALTFLQTVAMAVGLAYAVGGLRRLGVPGWLAAGAAVVVVALPPVGGFVIAVWKDVPFVICHVFLLGTLARAVARRRDGLRPVLPAGLLVAAAVEMTLICLFRQNGVIVVGIVAVAGVLLLRPAGRLLLAAVAAVTAALLTNWALLPALGVRDSESIVAYEAMFADISVAYAANPAAFPTEHTEVMARVAPLSHWRDSADCYHADTLTYARPFDRRAASVHGDALVDVWVAALRRAPGTIVDARICRSSIGWNPLPAGTISRNPSAWGLPIFIERDPAFQQSPFSHTVRTRPLSERAHRIGMELTRLANEPGVEWLLWRGATWTYVAYAVIGFAAWRRREPALLALAALSAGNQISVMIVNNVQAARYMAAPYVLGVLLLPLLAVRRNTPATAPAQRSGVDGAASPVGSTGTDKATVPAAEQALVGPGGDDAGPALPLQRGDHDGPTAQARVDERG</sequence>
<evidence type="ECO:0000313" key="4">
    <source>
        <dbReference type="Proteomes" id="UP001582793"/>
    </source>
</evidence>
<feature type="transmembrane region" description="Helical" evidence="2">
    <location>
        <begin position="221"/>
        <end position="239"/>
    </location>
</feature>
<feature type="transmembrane region" description="Helical" evidence="2">
    <location>
        <begin position="28"/>
        <end position="49"/>
    </location>
</feature>
<feature type="compositionally biased region" description="Basic and acidic residues" evidence="1">
    <location>
        <begin position="533"/>
        <end position="549"/>
    </location>
</feature>
<feature type="transmembrane region" description="Helical" evidence="2">
    <location>
        <begin position="89"/>
        <end position="111"/>
    </location>
</feature>
<keyword evidence="2" id="KW-0812">Transmembrane</keyword>
<dbReference type="Proteomes" id="UP001582793">
    <property type="component" value="Unassembled WGS sequence"/>
</dbReference>
<feature type="region of interest" description="Disordered" evidence="1">
    <location>
        <begin position="1"/>
        <end position="23"/>
    </location>
</feature>
<accession>A0ABV5CZW5</accession>
<name>A0ABV5CZW5_9ACTN</name>
<evidence type="ECO:0000256" key="1">
    <source>
        <dbReference type="SAM" id="MobiDB-lite"/>
    </source>
</evidence>
<feature type="region of interest" description="Disordered" evidence="1">
    <location>
        <begin position="484"/>
        <end position="549"/>
    </location>
</feature>
<keyword evidence="2" id="KW-1133">Transmembrane helix</keyword>
<feature type="transmembrane region" description="Helical" evidence="2">
    <location>
        <begin position="409"/>
        <end position="429"/>
    </location>
</feature>
<reference evidence="3 4" key="1">
    <citation type="submission" date="2024-04" db="EMBL/GenBank/DDBJ databases">
        <title>Polymorphospora sp. isolated from Baiyangdian Lake in Xiong'an New Area.</title>
        <authorList>
            <person name="Zhang X."/>
            <person name="Liu J."/>
        </authorList>
    </citation>
    <scope>NUCLEOTIDE SEQUENCE [LARGE SCALE GENOMIC DNA]</scope>
    <source>
        <strain evidence="3 4">2-325</strain>
    </source>
</reference>
<feature type="transmembrane region" description="Helical" evidence="2">
    <location>
        <begin position="149"/>
        <end position="167"/>
    </location>
</feature>
<dbReference type="EMBL" id="JBCGDC010000150">
    <property type="protein sequence ID" value="MFB6397532.1"/>
    <property type="molecule type" value="Genomic_DNA"/>
</dbReference>
<feature type="transmembrane region" description="Helical" evidence="2">
    <location>
        <begin position="123"/>
        <end position="143"/>
    </location>
</feature>
<keyword evidence="4" id="KW-1185">Reference proteome</keyword>
<feature type="transmembrane region" description="Helical" evidence="2">
    <location>
        <begin position="459"/>
        <end position="478"/>
    </location>
</feature>
<feature type="transmembrane region" description="Helical" evidence="2">
    <location>
        <begin position="198"/>
        <end position="214"/>
    </location>
</feature>
<gene>
    <name evidence="3" type="ORF">AAFH96_31235</name>
</gene>
<organism evidence="3 4">
    <name type="scientific">Polymorphospora lycopeni</name>
    <dbReference type="NCBI Taxonomy" id="3140240"/>
    <lineage>
        <taxon>Bacteria</taxon>
        <taxon>Bacillati</taxon>
        <taxon>Actinomycetota</taxon>
        <taxon>Actinomycetes</taxon>
        <taxon>Micromonosporales</taxon>
        <taxon>Micromonosporaceae</taxon>
        <taxon>Polymorphospora</taxon>
    </lineage>
</organism>
<evidence type="ECO:0000313" key="3">
    <source>
        <dbReference type="EMBL" id="MFB6397532.1"/>
    </source>
</evidence>
<protein>
    <submittedName>
        <fullName evidence="3">DUF6020 family protein</fullName>
    </submittedName>
</protein>
<proteinExistence type="predicted"/>
<keyword evidence="2" id="KW-0472">Membrane</keyword>